<feature type="non-terminal residue" evidence="4">
    <location>
        <position position="1"/>
    </location>
</feature>
<evidence type="ECO:0000256" key="1">
    <source>
        <dbReference type="PROSITE-ProRule" id="PRU00042"/>
    </source>
</evidence>
<proteinExistence type="predicted"/>
<feature type="region of interest" description="Disordered" evidence="2">
    <location>
        <begin position="152"/>
        <end position="198"/>
    </location>
</feature>
<evidence type="ECO:0000313" key="5">
    <source>
        <dbReference type="Proteomes" id="UP000053760"/>
    </source>
</evidence>
<dbReference type="InterPro" id="IPR013087">
    <property type="entry name" value="Znf_C2H2_type"/>
</dbReference>
<evidence type="ECO:0000256" key="2">
    <source>
        <dbReference type="SAM" id="MobiDB-lite"/>
    </source>
</evidence>
<feature type="compositionally biased region" description="Basic residues" evidence="2">
    <location>
        <begin position="502"/>
        <end position="516"/>
    </location>
</feature>
<dbReference type="PROSITE" id="PS50157">
    <property type="entry name" value="ZINC_FINGER_C2H2_2"/>
    <property type="match status" value="2"/>
</dbReference>
<keyword evidence="1" id="KW-0479">Metal-binding</keyword>
<dbReference type="Gene3D" id="3.30.160.60">
    <property type="entry name" value="Classic Zinc Finger"/>
    <property type="match status" value="1"/>
</dbReference>
<feature type="region of interest" description="Disordered" evidence="2">
    <location>
        <begin position="355"/>
        <end position="586"/>
    </location>
</feature>
<evidence type="ECO:0000259" key="3">
    <source>
        <dbReference type="PROSITE" id="PS50157"/>
    </source>
</evidence>
<dbReference type="SMART" id="SM00355">
    <property type="entry name" value="ZnF_C2H2"/>
    <property type="match status" value="3"/>
</dbReference>
<dbReference type="EMBL" id="KL447840">
    <property type="protein sequence ID" value="KFO77884.1"/>
    <property type="molecule type" value="Genomic_DNA"/>
</dbReference>
<feature type="compositionally biased region" description="Low complexity" evidence="2">
    <location>
        <begin position="1"/>
        <end position="13"/>
    </location>
</feature>
<evidence type="ECO:0000313" key="4">
    <source>
        <dbReference type="EMBL" id="KFO77884.1"/>
    </source>
</evidence>
<dbReference type="Proteomes" id="UP000053760">
    <property type="component" value="Unassembled WGS sequence"/>
</dbReference>
<dbReference type="SUPFAM" id="SSF57667">
    <property type="entry name" value="beta-beta-alpha zinc fingers"/>
    <property type="match status" value="1"/>
</dbReference>
<dbReference type="GO" id="GO:0008270">
    <property type="term" value="F:zinc ion binding"/>
    <property type="evidence" value="ECO:0007669"/>
    <property type="project" value="UniProtKB-KW"/>
</dbReference>
<reference evidence="4 5" key="1">
    <citation type="submission" date="2014-04" db="EMBL/GenBank/DDBJ databases">
        <title>Genome evolution of avian class.</title>
        <authorList>
            <person name="Zhang G."/>
            <person name="Li C."/>
        </authorList>
    </citation>
    <scope>NUCLEOTIDE SEQUENCE [LARGE SCALE GENOMIC DNA]</scope>
    <source>
        <strain evidence="4">BGI_N303</strain>
    </source>
</reference>
<gene>
    <name evidence="4" type="ORF">N303_10624</name>
</gene>
<dbReference type="InterPro" id="IPR039270">
    <property type="entry name" value="ZNF469"/>
</dbReference>
<keyword evidence="5" id="KW-1185">Reference proteome</keyword>
<feature type="region of interest" description="Disordered" evidence="2">
    <location>
        <begin position="624"/>
        <end position="654"/>
    </location>
</feature>
<organism evidence="4 5">
    <name type="scientific">Cuculus canorus</name>
    <name type="common">Common cuckoo</name>
    <dbReference type="NCBI Taxonomy" id="55661"/>
    <lineage>
        <taxon>Eukaryota</taxon>
        <taxon>Metazoa</taxon>
        <taxon>Chordata</taxon>
        <taxon>Craniata</taxon>
        <taxon>Vertebrata</taxon>
        <taxon>Euteleostomi</taxon>
        <taxon>Archelosauria</taxon>
        <taxon>Archosauria</taxon>
        <taxon>Dinosauria</taxon>
        <taxon>Saurischia</taxon>
        <taxon>Theropoda</taxon>
        <taxon>Coelurosauria</taxon>
        <taxon>Aves</taxon>
        <taxon>Neognathae</taxon>
        <taxon>Neoaves</taxon>
        <taxon>Otidimorphae</taxon>
        <taxon>Cuculiformes</taxon>
        <taxon>Cuculidae</taxon>
        <taxon>Cuculus</taxon>
    </lineage>
</organism>
<dbReference type="PANTHER" id="PTHR21465:SF2">
    <property type="entry name" value="ZINC FINGER PROTEIN 469"/>
    <property type="match status" value="1"/>
</dbReference>
<protein>
    <submittedName>
        <fullName evidence="4">Zinc finger protein 469</fullName>
    </submittedName>
</protein>
<feature type="compositionally biased region" description="Polar residues" evidence="2">
    <location>
        <begin position="467"/>
        <end position="477"/>
    </location>
</feature>
<dbReference type="Pfam" id="PF00096">
    <property type="entry name" value="zf-C2H2"/>
    <property type="match status" value="2"/>
</dbReference>
<keyword evidence="1" id="KW-0863">Zinc-finger</keyword>
<feature type="region of interest" description="Disordered" evidence="2">
    <location>
        <begin position="215"/>
        <end position="239"/>
    </location>
</feature>
<dbReference type="PROSITE" id="PS00028">
    <property type="entry name" value="ZINC_FINGER_C2H2_1"/>
    <property type="match status" value="3"/>
</dbReference>
<feature type="compositionally biased region" description="Basic and acidic residues" evidence="2">
    <location>
        <begin position="446"/>
        <end position="466"/>
    </location>
</feature>
<name>A0A091G9Q8_CUCCA</name>
<feature type="compositionally biased region" description="Basic and acidic residues" evidence="2">
    <location>
        <begin position="392"/>
        <end position="403"/>
    </location>
</feature>
<feature type="compositionally biased region" description="Basic and acidic residues" evidence="2">
    <location>
        <begin position="161"/>
        <end position="173"/>
    </location>
</feature>
<dbReference type="AlphaFoldDB" id="A0A091G9Q8"/>
<feature type="non-terminal residue" evidence="4">
    <location>
        <position position="682"/>
    </location>
</feature>
<dbReference type="STRING" id="55661.A0A091G9Q8"/>
<feature type="domain" description="C2H2-type" evidence="3">
    <location>
        <begin position="37"/>
        <end position="64"/>
    </location>
</feature>
<feature type="domain" description="C2H2-type" evidence="3">
    <location>
        <begin position="118"/>
        <end position="140"/>
    </location>
</feature>
<feature type="compositionally biased region" description="Polar residues" evidence="2">
    <location>
        <begin position="373"/>
        <end position="388"/>
    </location>
</feature>
<feature type="region of interest" description="Disordered" evidence="2">
    <location>
        <begin position="1"/>
        <end position="32"/>
    </location>
</feature>
<accession>A0A091G9Q8</accession>
<dbReference type="InterPro" id="IPR036236">
    <property type="entry name" value="Znf_C2H2_sf"/>
</dbReference>
<keyword evidence="1" id="KW-0862">Zinc</keyword>
<dbReference type="PANTHER" id="PTHR21465">
    <property type="entry name" value="ZINC FINGER PROTEIN 469"/>
    <property type="match status" value="1"/>
</dbReference>
<sequence>APSSSKSSSSPSPEHTAKSEGTSKSVPMHPDCKDPSRDCHHCGKQFPKPFKLQRHLVVHSLQKIYLCHKCPMFYQETKELRNHLSQEHGIVEEQEIKHTTLYACELCADVMHVIKKSFICSMCNYTFSKKEQYDRHMEKHLAGSNKTFKFRGVMRPGVASREGREKVKEDNPLREGMPPSKKRKVAHHSSSLPRSLPVHLDHTSDLHLAEAMSSSLQAPTDSFPTAPGDSGAPQPSVKTEDLVGDFSDLLAEMEKSQFGTLPPPPCLSPSLPQAAATSPELGHITALSIEELEKGAFDGKPLPFLDSPEFTIDLAGLACNKDEYTASVLENSSAASDTVDKIPFLQLAKKVSELPSPQAELPPAKETHKWGNPSASNVSSWEDASKATSPEAAHHSLPLKDRTASPTLNRAAKDSVPQKKTTGSGSQPGGEAAPSTGSPGSSTEEGQEHVGREKAMPEAKDSRANTKDQGGNPSKSPGHQPRGEVASNAMRHSHVEPSKATGKLHPKRRKEHKSLSHRSSSGSRENMEGDGKKKKARNPCPGRSESAGNLKRTGWSNAEASALSPRRRETHCNKLVPKPKTGTQLKKMVLDTYDQKKGELHHSNGDVKRRKAILGKSLHQVLAKGPATSPRGSLHSPRAVRGAKPASSASYRTAESQNNLLSQLFGQKLTSFKIPLRRDTSE</sequence>
<feature type="compositionally biased region" description="Low complexity" evidence="2">
    <location>
        <begin position="429"/>
        <end position="444"/>
    </location>
</feature>